<dbReference type="AlphaFoldDB" id="A0AB40CE97"/>
<name>A0AB40CE97_DIOCR</name>
<keyword evidence="5" id="KW-0255">Endonuclease</keyword>
<dbReference type="GO" id="GO:0004519">
    <property type="term" value="F:endonuclease activity"/>
    <property type="evidence" value="ECO:0007669"/>
    <property type="project" value="UniProtKB-KW"/>
</dbReference>
<evidence type="ECO:0000256" key="7">
    <source>
        <dbReference type="ARBA" id="ARBA00022918"/>
    </source>
</evidence>
<dbReference type="Gene3D" id="2.40.70.10">
    <property type="entry name" value="Acid Proteases"/>
    <property type="match status" value="1"/>
</dbReference>
<gene>
    <name evidence="12" type="primary">LOC120275588</name>
</gene>
<protein>
    <submittedName>
        <fullName evidence="12">Uncharacterized protein LOC120275588</fullName>
    </submittedName>
</protein>
<dbReference type="Pfam" id="PF00078">
    <property type="entry name" value="RVT_1"/>
    <property type="match status" value="1"/>
</dbReference>
<dbReference type="InterPro" id="IPR021109">
    <property type="entry name" value="Peptidase_aspartic_dom_sf"/>
</dbReference>
<evidence type="ECO:0000256" key="2">
    <source>
        <dbReference type="ARBA" id="ARBA00022679"/>
    </source>
</evidence>
<keyword evidence="2" id="KW-0808">Transferase</keyword>
<dbReference type="FunFam" id="3.30.70.270:FF:000020">
    <property type="entry name" value="Transposon Tf2-6 polyprotein-like Protein"/>
    <property type="match status" value="1"/>
</dbReference>
<evidence type="ECO:0000256" key="4">
    <source>
        <dbReference type="ARBA" id="ARBA00022722"/>
    </source>
</evidence>
<evidence type="ECO:0000256" key="1">
    <source>
        <dbReference type="ARBA" id="ARBA00022670"/>
    </source>
</evidence>
<keyword evidence="11" id="KW-1185">Reference proteome</keyword>
<dbReference type="GO" id="GO:0003964">
    <property type="term" value="F:RNA-directed DNA polymerase activity"/>
    <property type="evidence" value="ECO:0007669"/>
    <property type="project" value="UniProtKB-KW"/>
</dbReference>
<dbReference type="SUPFAM" id="SSF50630">
    <property type="entry name" value="Acid proteases"/>
    <property type="match status" value="1"/>
</dbReference>
<dbReference type="GO" id="GO:0006508">
    <property type="term" value="P:proteolysis"/>
    <property type="evidence" value="ECO:0007669"/>
    <property type="project" value="UniProtKB-KW"/>
</dbReference>
<keyword evidence="7" id="KW-0695">RNA-directed DNA polymerase</keyword>
<dbReference type="InterPro" id="IPR043502">
    <property type="entry name" value="DNA/RNA_pol_sf"/>
</dbReference>
<evidence type="ECO:0000256" key="8">
    <source>
        <dbReference type="SAM" id="MobiDB-lite"/>
    </source>
</evidence>
<feature type="domain" description="Retrotransposon gag" evidence="10">
    <location>
        <begin position="147"/>
        <end position="236"/>
    </location>
</feature>
<dbReference type="Proteomes" id="UP001515500">
    <property type="component" value="Chromosome 14"/>
</dbReference>
<dbReference type="PANTHER" id="PTHR37984">
    <property type="entry name" value="PROTEIN CBG26694"/>
    <property type="match status" value="1"/>
</dbReference>
<dbReference type="PANTHER" id="PTHR37984:SF5">
    <property type="entry name" value="PROTEIN NYNRIN-LIKE"/>
    <property type="match status" value="1"/>
</dbReference>
<evidence type="ECO:0000256" key="5">
    <source>
        <dbReference type="ARBA" id="ARBA00022759"/>
    </source>
</evidence>
<evidence type="ECO:0000259" key="9">
    <source>
        <dbReference type="Pfam" id="PF00078"/>
    </source>
</evidence>
<evidence type="ECO:0000256" key="6">
    <source>
        <dbReference type="ARBA" id="ARBA00022801"/>
    </source>
</evidence>
<dbReference type="InterPro" id="IPR050951">
    <property type="entry name" value="Retrovirus_Pol_polyprotein"/>
</dbReference>
<evidence type="ECO:0000256" key="3">
    <source>
        <dbReference type="ARBA" id="ARBA00022695"/>
    </source>
</evidence>
<feature type="region of interest" description="Disordered" evidence="8">
    <location>
        <begin position="271"/>
        <end position="290"/>
    </location>
</feature>
<dbReference type="SUPFAM" id="SSF56672">
    <property type="entry name" value="DNA/RNA polymerases"/>
    <property type="match status" value="1"/>
</dbReference>
<dbReference type="RefSeq" id="XP_039138145.1">
    <property type="nucleotide sequence ID" value="XM_039282211.1"/>
</dbReference>
<dbReference type="InterPro" id="IPR000477">
    <property type="entry name" value="RT_dom"/>
</dbReference>
<keyword evidence="4" id="KW-0540">Nuclease</keyword>
<dbReference type="Gene3D" id="3.10.10.10">
    <property type="entry name" value="HIV Type 1 Reverse Transcriptase, subunit A, domain 1"/>
    <property type="match status" value="1"/>
</dbReference>
<evidence type="ECO:0000313" key="12">
    <source>
        <dbReference type="RefSeq" id="XP_039138145.1"/>
    </source>
</evidence>
<dbReference type="InterPro" id="IPR005162">
    <property type="entry name" value="Retrotrans_gag_dom"/>
</dbReference>
<dbReference type="Gene3D" id="3.30.70.270">
    <property type="match status" value="2"/>
</dbReference>
<dbReference type="CDD" id="cd00303">
    <property type="entry name" value="retropepsin_like"/>
    <property type="match status" value="1"/>
</dbReference>
<dbReference type="FunFam" id="3.10.10.10:FF:000007">
    <property type="entry name" value="Retrovirus-related Pol polyprotein from transposon 17.6-like Protein"/>
    <property type="match status" value="1"/>
</dbReference>
<dbReference type="GO" id="GO:0008233">
    <property type="term" value="F:peptidase activity"/>
    <property type="evidence" value="ECO:0007669"/>
    <property type="project" value="UniProtKB-KW"/>
</dbReference>
<accession>A0AB40CE97</accession>
<dbReference type="Pfam" id="PF03732">
    <property type="entry name" value="Retrotrans_gag"/>
    <property type="match status" value="1"/>
</dbReference>
<dbReference type="InterPro" id="IPR043128">
    <property type="entry name" value="Rev_trsase/Diguanyl_cyclase"/>
</dbReference>
<sequence>MADQLARHDSVFAKIDSLCSTVQHHSESFEAIRKSNSESFDLLRTSMASQQAVMAEMMVKLQQLDKPSTPSPQPHPLPLPTSPPLPMFQSHLPFTPPSLHPPGSISPPRLPRIEVPLFTGEHALSWLFQINHYFHFHQIPDDHRIAMAAFYMTGQALQWFQWLYSTSQLSHWDDFVRKLELRFGPSSFVNNDAALFKLRQMSTVTDYLNEFECLSTRVTGLNEEKLLNCFLSGLRDDIQRELYILKPGNLHDAMGMARLVEDKCNAGRSLQPRLTWPKPPPQLSPAPINRTAPLPIKRLSPVEMAAWREKGLCFNCDSKFTPCHKCKPAQFLCLLVDQEDGNPPDGEPPSELEHQLVEGCAGETWEHASPSISFHALMGHVVPSTLKLVESINGQEVLILVDGGSTNNFIQNRLASQLKLVVQPSAHTRVSVGNGDALTCGGECSVVPLKVGDAIFMVNLILLPIYGADLVLGVEWLLQLGLVLFDYENLWMEFNFQGSHVRLQGLTQPQSQLVRPASLPKTDSDGAQFFQLSVESIEPANPDHVPSIGSEAPVVFLNGFNSLLINFSEIFKTPTGLPPPRAQDHCITLTPGAPPVNVKPYRYPYFQKSEIEKLVGEMLSDGIIRPSTSPFSSHVLLVKKKDSTWRFCVDYRALNAVTIKDRFPIPTVEELLDEVAGSQIFSKLDLRAGYHQVRIHPNDVEKTAFRTHEGHYEFLVMPFGLTNAPSTFQSLMNNTFSQDWTSHLTHLTEVFGRLRDHRLFTKLSKCEFGCTSIGYLGHIISGEGVAVDPEKIQAIREWPLPVLVKALRGFLGLCGYYRRFVDRYAALAAPLTELLRKNAFVWTPATTQAFQTFKEANDANTNSTIA</sequence>
<feature type="domain" description="Reverse transcriptase" evidence="9">
    <location>
        <begin position="638"/>
        <end position="737"/>
    </location>
</feature>
<organism evidence="11 12">
    <name type="scientific">Dioscorea cayennensis subsp. rotundata</name>
    <name type="common">White Guinea yam</name>
    <name type="synonym">Dioscorea rotundata</name>
    <dbReference type="NCBI Taxonomy" id="55577"/>
    <lineage>
        <taxon>Eukaryota</taxon>
        <taxon>Viridiplantae</taxon>
        <taxon>Streptophyta</taxon>
        <taxon>Embryophyta</taxon>
        <taxon>Tracheophyta</taxon>
        <taxon>Spermatophyta</taxon>
        <taxon>Magnoliopsida</taxon>
        <taxon>Liliopsida</taxon>
        <taxon>Dioscoreales</taxon>
        <taxon>Dioscoreaceae</taxon>
        <taxon>Dioscorea</taxon>
    </lineage>
</organism>
<evidence type="ECO:0000259" key="10">
    <source>
        <dbReference type="Pfam" id="PF03732"/>
    </source>
</evidence>
<keyword evidence="1" id="KW-0645">Protease</keyword>
<evidence type="ECO:0000313" key="11">
    <source>
        <dbReference type="Proteomes" id="UP001515500"/>
    </source>
</evidence>
<keyword evidence="6" id="KW-0378">Hydrolase</keyword>
<proteinExistence type="predicted"/>
<dbReference type="CDD" id="cd01647">
    <property type="entry name" value="RT_LTR"/>
    <property type="match status" value="1"/>
</dbReference>
<dbReference type="Pfam" id="PF08284">
    <property type="entry name" value="RVP_2"/>
    <property type="match status" value="1"/>
</dbReference>
<keyword evidence="3" id="KW-0548">Nucleotidyltransferase</keyword>
<dbReference type="GeneID" id="120275588"/>
<reference evidence="12" key="1">
    <citation type="submission" date="2025-08" db="UniProtKB">
        <authorList>
            <consortium name="RefSeq"/>
        </authorList>
    </citation>
    <scope>IDENTIFICATION</scope>
</reference>